<dbReference type="Gene3D" id="3.40.390.10">
    <property type="entry name" value="Collagenase (Catalytic Domain)"/>
    <property type="match status" value="1"/>
</dbReference>
<protein>
    <submittedName>
        <fullName evidence="2">IgA Peptidase M64</fullName>
    </submittedName>
</protein>
<evidence type="ECO:0000313" key="2">
    <source>
        <dbReference type="EMBL" id="SMG31278.1"/>
    </source>
</evidence>
<dbReference type="OrthoDB" id="127762at2"/>
<organism evidence="2 3">
    <name type="scientific">Sphingobacterium psychroaquaticum</name>
    <dbReference type="NCBI Taxonomy" id="561061"/>
    <lineage>
        <taxon>Bacteria</taxon>
        <taxon>Pseudomonadati</taxon>
        <taxon>Bacteroidota</taxon>
        <taxon>Sphingobacteriia</taxon>
        <taxon>Sphingobacteriales</taxon>
        <taxon>Sphingobacteriaceae</taxon>
        <taxon>Sphingobacterium</taxon>
    </lineage>
</organism>
<dbReference type="InterPro" id="IPR024079">
    <property type="entry name" value="MetalloPept_cat_dom_sf"/>
</dbReference>
<keyword evidence="3" id="KW-1185">Reference proteome</keyword>
<dbReference type="STRING" id="561061.SAMN05660862_2153"/>
<dbReference type="Pfam" id="PF19081">
    <property type="entry name" value="Ig_7"/>
    <property type="match status" value="1"/>
</dbReference>
<name>A0A1X7JTX8_9SPHI</name>
<reference evidence="2 3" key="1">
    <citation type="submission" date="2017-04" db="EMBL/GenBank/DDBJ databases">
        <authorList>
            <person name="Afonso C.L."/>
            <person name="Miller P.J."/>
            <person name="Scott M.A."/>
            <person name="Spackman E."/>
            <person name="Goraichik I."/>
            <person name="Dimitrov K.M."/>
            <person name="Suarez D.L."/>
            <person name="Swayne D.E."/>
        </authorList>
    </citation>
    <scope>NUCLEOTIDE SEQUENCE [LARGE SCALE GENOMIC DNA]</scope>
    <source>
        <strain evidence="2 3">DSM 22418</strain>
    </source>
</reference>
<gene>
    <name evidence="2" type="ORF">SAMN05660862_2153</name>
</gene>
<sequence>MFKIIYRAISTVVVLIGATCAVYAQKYPIDTLQYQGTDKKVVNLVILADGYTQQEMGAFHEDAKRFTDYFFKTEPFRQYTNFFNVFAINTPSKESGAAHAGTADDCPKVEHGHKDLPARFNDFPKRIAVPEAQPNTIFGSSFDNYGLHRLVIPQKNDVIEKVLADNIPNHTQVVILVNSPFYGGSGGKYATATVNASSNDIAVHEIGHSFAILADEYWAGNQYAIEGPNRTQSADPKHVPWRHWLGINGVGIYAYGGNNSPAKWFRPHEFCKMQYLVAPFCSVCQEVFVETIHQKADPIAGTKPALDTQVDAASVGLFALKLLKPSPNTLRVKWFLNDIQIASDLDSIYLNPGQFDVGNNVLRAEVRDTTTLVRTPSKQIYSYEVKWNINANMEYAMRLPASTWGDTLETCYAGYQALSMKQPEAGVQYNWYDSVEGKTPFAVGTNLVSPKLTKSTVYFVESVWKGKKSDRVPISVEVLPQIQAPKNYKVEKQKDGKTVTITLLEKADTRYSFLWKKMDGTVLYEWDEFSDEYVRSGKFNNVMRLKIGDGEKHISVQKVDNEMTCVSAPLIIEIK</sequence>
<feature type="domain" description="Ig-like" evidence="1">
    <location>
        <begin position="407"/>
        <end position="480"/>
    </location>
</feature>
<accession>A0A1X7JTX8</accession>
<dbReference type="InterPro" id="IPR044023">
    <property type="entry name" value="Ig_7"/>
</dbReference>
<dbReference type="GO" id="GO:0008237">
    <property type="term" value="F:metallopeptidase activity"/>
    <property type="evidence" value="ECO:0007669"/>
    <property type="project" value="InterPro"/>
</dbReference>
<dbReference type="AlphaFoldDB" id="A0A1X7JTX8"/>
<dbReference type="RefSeq" id="WP_085472878.1">
    <property type="nucleotide sequence ID" value="NZ_FXAU01000003.1"/>
</dbReference>
<evidence type="ECO:0000313" key="3">
    <source>
        <dbReference type="Proteomes" id="UP000192980"/>
    </source>
</evidence>
<proteinExistence type="predicted"/>
<evidence type="ECO:0000259" key="1">
    <source>
        <dbReference type="Pfam" id="PF19081"/>
    </source>
</evidence>
<dbReference type="InterPro" id="IPR019026">
    <property type="entry name" value="Peptidase_M64_IgA"/>
</dbReference>
<dbReference type="Pfam" id="PF09471">
    <property type="entry name" value="Peptidase_M64"/>
    <property type="match status" value="2"/>
</dbReference>
<dbReference type="EMBL" id="FXAU01000003">
    <property type="protein sequence ID" value="SMG31278.1"/>
    <property type="molecule type" value="Genomic_DNA"/>
</dbReference>
<dbReference type="Proteomes" id="UP000192980">
    <property type="component" value="Unassembled WGS sequence"/>
</dbReference>